<organism evidence="1 2">
    <name type="scientific">Tritrichomonas musculus</name>
    <dbReference type="NCBI Taxonomy" id="1915356"/>
    <lineage>
        <taxon>Eukaryota</taxon>
        <taxon>Metamonada</taxon>
        <taxon>Parabasalia</taxon>
        <taxon>Tritrichomonadida</taxon>
        <taxon>Tritrichomonadidae</taxon>
        <taxon>Tritrichomonas</taxon>
    </lineage>
</organism>
<comment type="caution">
    <text evidence="1">The sequence shown here is derived from an EMBL/GenBank/DDBJ whole genome shotgun (WGS) entry which is preliminary data.</text>
</comment>
<sequence>MNIVEWGAEFPVSSSISPILYLLTHKFKKMRSFIRVLHSILFLYEDSSILILPIAALQTRESIQQIKHYIETQEKPPPSILYYDNKSPVVDAFSLISTDQKSDKLPIFIVFKEDFKYDIIRTTNDKSIVFKSNEPMTIHDGILRKVEIQNNFITIVTQQAEADSSTEDHEKSNKYTVYSGSFSLSNYGASSWALQCEIDQIPITIFARVPTLYFLKNDGVYGCSLDSKGYRRFPRPLTPISLNDHFLKVISLQGFYVFDTLTLTIFQVVGKNLRKICLVQCHEKILSIILIGSRVFALTENSIFAFDILTGDLIQKLNVENTQNWITSLEESYGLVFSGGKNYTLSKTEIPPLINLYADKSQLISQMMKVEKNVGTVAAPILLLSNRSPYLAATLLADEVNKEVNQPAIEGSMQAQIKPTLEKLNHLLNNRPNVSDK</sequence>
<evidence type="ECO:0000313" key="2">
    <source>
        <dbReference type="Proteomes" id="UP001470230"/>
    </source>
</evidence>
<protein>
    <recommendedName>
        <fullName evidence="3">Cleavage/polyadenylation specificity factor A subunit C-terminal domain-containing protein</fullName>
    </recommendedName>
</protein>
<name>A0ABR2KLX7_9EUKA</name>
<evidence type="ECO:0008006" key="3">
    <source>
        <dbReference type="Google" id="ProtNLM"/>
    </source>
</evidence>
<evidence type="ECO:0000313" key="1">
    <source>
        <dbReference type="EMBL" id="KAK8892120.1"/>
    </source>
</evidence>
<dbReference type="EMBL" id="JAPFFF010000004">
    <property type="protein sequence ID" value="KAK8892120.1"/>
    <property type="molecule type" value="Genomic_DNA"/>
</dbReference>
<gene>
    <name evidence="1" type="ORF">M9Y10_029343</name>
</gene>
<reference evidence="1 2" key="1">
    <citation type="submission" date="2024-04" db="EMBL/GenBank/DDBJ databases">
        <title>Tritrichomonas musculus Genome.</title>
        <authorList>
            <person name="Alves-Ferreira E."/>
            <person name="Grigg M."/>
            <person name="Lorenzi H."/>
            <person name="Galac M."/>
        </authorList>
    </citation>
    <scope>NUCLEOTIDE SEQUENCE [LARGE SCALE GENOMIC DNA]</scope>
    <source>
        <strain evidence="1 2">EAF2021</strain>
    </source>
</reference>
<keyword evidence="2" id="KW-1185">Reference proteome</keyword>
<proteinExistence type="predicted"/>
<dbReference type="Proteomes" id="UP001470230">
    <property type="component" value="Unassembled WGS sequence"/>
</dbReference>
<accession>A0ABR2KLX7</accession>